<comment type="similarity">
    <text evidence="2">Belongs to the spermidine/spermine synthase family.</text>
</comment>
<dbReference type="InterPro" id="IPR030374">
    <property type="entry name" value="PABS"/>
</dbReference>
<proteinExistence type="inferred from homology"/>
<evidence type="ECO:0000313" key="9">
    <source>
        <dbReference type="Proteomes" id="UP000796880"/>
    </source>
</evidence>
<comment type="catalytic activity">
    <reaction evidence="5">
        <text>S-adenosyl 3-(methylsulfanyl)propylamine + putrescine = S-methyl-5'-thioadenosine + spermidine + H(+)</text>
        <dbReference type="Rhea" id="RHEA:12721"/>
        <dbReference type="ChEBI" id="CHEBI:15378"/>
        <dbReference type="ChEBI" id="CHEBI:17509"/>
        <dbReference type="ChEBI" id="CHEBI:57443"/>
        <dbReference type="ChEBI" id="CHEBI:57834"/>
        <dbReference type="ChEBI" id="CHEBI:326268"/>
        <dbReference type="EC" id="2.5.1.16"/>
    </reaction>
</comment>
<protein>
    <recommendedName>
        <fullName evidence="3">spermidine synthase</fullName>
        <ecNumber evidence="3">2.5.1.16</ecNumber>
    </recommendedName>
</protein>
<dbReference type="Proteomes" id="UP000796880">
    <property type="component" value="Unassembled WGS sequence"/>
</dbReference>
<evidence type="ECO:0000256" key="4">
    <source>
        <dbReference type="ARBA" id="ARBA00022679"/>
    </source>
</evidence>
<dbReference type="PANTHER" id="PTHR11558">
    <property type="entry name" value="SPERMIDINE/SPERMINE SYNTHASE"/>
    <property type="match status" value="1"/>
</dbReference>
<dbReference type="OrthoDB" id="38125at2759"/>
<comment type="caution">
    <text evidence="8">The sequence shown here is derived from an EMBL/GenBank/DDBJ whole genome shotgun (WGS) entry which is preliminary data.</text>
</comment>
<name>A0A8K0HIZ2_9ROSA</name>
<dbReference type="EMBL" id="VOIH02000002">
    <property type="protein sequence ID" value="KAF3453280.1"/>
    <property type="molecule type" value="Genomic_DNA"/>
</dbReference>
<keyword evidence="4 6" id="KW-0808">Transferase</keyword>
<sequence>MGRFLVIGGGDGGVLREVACDSSVELIDICEIEKMVVDVLILNHNGTQIRTTYCIILFPVSRSMMNI</sequence>
<dbReference type="PANTHER" id="PTHR11558:SF11">
    <property type="entry name" value="SPERMIDINE SYNTHASE"/>
    <property type="match status" value="1"/>
</dbReference>
<evidence type="ECO:0000259" key="7">
    <source>
        <dbReference type="PROSITE" id="PS51006"/>
    </source>
</evidence>
<dbReference type="AlphaFoldDB" id="A0A8K0HIZ2"/>
<dbReference type="Pfam" id="PF01564">
    <property type="entry name" value="Spermine_synth"/>
    <property type="match status" value="1"/>
</dbReference>
<accession>A0A8K0HIZ2</accession>
<organism evidence="8 9">
    <name type="scientific">Rhamnella rubrinervis</name>
    <dbReference type="NCBI Taxonomy" id="2594499"/>
    <lineage>
        <taxon>Eukaryota</taxon>
        <taxon>Viridiplantae</taxon>
        <taxon>Streptophyta</taxon>
        <taxon>Embryophyta</taxon>
        <taxon>Tracheophyta</taxon>
        <taxon>Spermatophyta</taxon>
        <taxon>Magnoliopsida</taxon>
        <taxon>eudicotyledons</taxon>
        <taxon>Gunneridae</taxon>
        <taxon>Pentapetalae</taxon>
        <taxon>rosids</taxon>
        <taxon>fabids</taxon>
        <taxon>Rosales</taxon>
        <taxon>Rhamnaceae</taxon>
        <taxon>rhamnoid group</taxon>
        <taxon>Rhamneae</taxon>
        <taxon>Rhamnella</taxon>
    </lineage>
</organism>
<evidence type="ECO:0000313" key="8">
    <source>
        <dbReference type="EMBL" id="KAF3453280.1"/>
    </source>
</evidence>
<keyword evidence="6" id="KW-0620">Polyamine biosynthesis</keyword>
<dbReference type="InterPro" id="IPR029063">
    <property type="entry name" value="SAM-dependent_MTases_sf"/>
</dbReference>
<dbReference type="Gene3D" id="3.40.50.150">
    <property type="entry name" value="Vaccinia Virus protein VP39"/>
    <property type="match status" value="1"/>
</dbReference>
<comment type="caution">
    <text evidence="6">Lacks conserved residue(s) required for the propagation of feature annotation.</text>
</comment>
<evidence type="ECO:0000256" key="5">
    <source>
        <dbReference type="ARBA" id="ARBA00049307"/>
    </source>
</evidence>
<dbReference type="InterPro" id="IPR001045">
    <property type="entry name" value="Spermi_synthase"/>
</dbReference>
<dbReference type="EC" id="2.5.1.16" evidence="3"/>
<gene>
    <name evidence="8" type="ORF">FNV43_RR03720</name>
</gene>
<comment type="pathway">
    <text evidence="1">Amine and polyamine biosynthesis; spermidine biosynthesis; spermidine from putrescine: step 1/1.</text>
</comment>
<reference evidence="8" key="1">
    <citation type="submission" date="2020-03" db="EMBL/GenBank/DDBJ databases">
        <title>A high-quality chromosome-level genome assembly of a woody plant with both climbing and erect habits, Rhamnella rubrinervis.</title>
        <authorList>
            <person name="Lu Z."/>
            <person name="Yang Y."/>
            <person name="Zhu X."/>
            <person name="Sun Y."/>
        </authorList>
    </citation>
    <scope>NUCLEOTIDE SEQUENCE</scope>
    <source>
        <strain evidence="8">BYM</strain>
        <tissue evidence="8">Leaf</tissue>
    </source>
</reference>
<dbReference type="GO" id="GO:0004766">
    <property type="term" value="F:spermidine synthase activity"/>
    <property type="evidence" value="ECO:0007669"/>
    <property type="project" value="UniProtKB-EC"/>
</dbReference>
<evidence type="ECO:0000256" key="2">
    <source>
        <dbReference type="ARBA" id="ARBA00007867"/>
    </source>
</evidence>
<dbReference type="GO" id="GO:0005829">
    <property type="term" value="C:cytosol"/>
    <property type="evidence" value="ECO:0007669"/>
    <property type="project" value="TreeGrafter"/>
</dbReference>
<evidence type="ECO:0000256" key="1">
    <source>
        <dbReference type="ARBA" id="ARBA00005123"/>
    </source>
</evidence>
<dbReference type="PROSITE" id="PS51006">
    <property type="entry name" value="PABS_2"/>
    <property type="match status" value="1"/>
</dbReference>
<keyword evidence="9" id="KW-1185">Reference proteome</keyword>
<evidence type="ECO:0000256" key="3">
    <source>
        <dbReference type="ARBA" id="ARBA00012455"/>
    </source>
</evidence>
<evidence type="ECO:0000256" key="6">
    <source>
        <dbReference type="PROSITE-ProRule" id="PRU00354"/>
    </source>
</evidence>
<dbReference type="GO" id="GO:0008295">
    <property type="term" value="P:spermidine biosynthetic process"/>
    <property type="evidence" value="ECO:0007669"/>
    <property type="project" value="TreeGrafter"/>
</dbReference>
<dbReference type="SUPFAM" id="SSF53335">
    <property type="entry name" value="S-adenosyl-L-methionine-dependent methyltransferases"/>
    <property type="match status" value="1"/>
</dbReference>
<feature type="domain" description="PABS" evidence="7">
    <location>
        <begin position="1"/>
        <end position="67"/>
    </location>
</feature>